<sequence length="145" mass="16787">MYQCRNVPRVPALLTTLPVLRLISHNFLRRRALSLFVLDRATLLGHLYVRNQRSSASLSVSRHVLFVLRADATRAGQRVYFARRPDFVELGGRTMYEGRAPEDDVADDDFRETRTHERIEPAEHDTACVVDASKWCMQMPRVFRS</sequence>
<organism evidence="1 2">
    <name type="scientific">Exidia glandulosa HHB12029</name>
    <dbReference type="NCBI Taxonomy" id="1314781"/>
    <lineage>
        <taxon>Eukaryota</taxon>
        <taxon>Fungi</taxon>
        <taxon>Dikarya</taxon>
        <taxon>Basidiomycota</taxon>
        <taxon>Agaricomycotina</taxon>
        <taxon>Agaricomycetes</taxon>
        <taxon>Auriculariales</taxon>
        <taxon>Exidiaceae</taxon>
        <taxon>Exidia</taxon>
    </lineage>
</organism>
<protein>
    <submittedName>
        <fullName evidence="1">Uncharacterized protein</fullName>
    </submittedName>
</protein>
<gene>
    <name evidence="1" type="ORF">EXIGLDRAFT_412086</name>
</gene>
<dbReference type="InParanoid" id="A0A165BFH6"/>
<name>A0A165BFH6_EXIGL</name>
<reference evidence="1 2" key="1">
    <citation type="journal article" date="2016" name="Mol. Biol. Evol.">
        <title>Comparative Genomics of Early-Diverging Mushroom-Forming Fungi Provides Insights into the Origins of Lignocellulose Decay Capabilities.</title>
        <authorList>
            <person name="Nagy L.G."/>
            <person name="Riley R."/>
            <person name="Tritt A."/>
            <person name="Adam C."/>
            <person name="Daum C."/>
            <person name="Floudas D."/>
            <person name="Sun H."/>
            <person name="Yadav J.S."/>
            <person name="Pangilinan J."/>
            <person name="Larsson K.H."/>
            <person name="Matsuura K."/>
            <person name="Barry K."/>
            <person name="Labutti K."/>
            <person name="Kuo R."/>
            <person name="Ohm R.A."/>
            <person name="Bhattacharya S.S."/>
            <person name="Shirouzu T."/>
            <person name="Yoshinaga Y."/>
            <person name="Martin F.M."/>
            <person name="Grigoriev I.V."/>
            <person name="Hibbett D.S."/>
        </authorList>
    </citation>
    <scope>NUCLEOTIDE SEQUENCE [LARGE SCALE GENOMIC DNA]</scope>
    <source>
        <strain evidence="1 2">HHB12029</strain>
    </source>
</reference>
<dbReference type="EMBL" id="KV426472">
    <property type="protein sequence ID" value="KZV80533.1"/>
    <property type="molecule type" value="Genomic_DNA"/>
</dbReference>
<accession>A0A165BFH6</accession>
<dbReference type="AlphaFoldDB" id="A0A165BFH6"/>
<keyword evidence="2" id="KW-1185">Reference proteome</keyword>
<evidence type="ECO:0000313" key="1">
    <source>
        <dbReference type="EMBL" id="KZV80533.1"/>
    </source>
</evidence>
<evidence type="ECO:0000313" key="2">
    <source>
        <dbReference type="Proteomes" id="UP000077266"/>
    </source>
</evidence>
<dbReference type="Proteomes" id="UP000077266">
    <property type="component" value="Unassembled WGS sequence"/>
</dbReference>
<proteinExistence type="predicted"/>